<dbReference type="Pfam" id="PF09603">
    <property type="entry name" value="Fib_succ_major"/>
    <property type="match status" value="1"/>
</dbReference>
<evidence type="ECO:0000313" key="4">
    <source>
        <dbReference type="Proteomes" id="UP000231134"/>
    </source>
</evidence>
<dbReference type="OrthoDB" id="9790218at2"/>
<comment type="caution">
    <text evidence="3">The sequence shown here is derived from an EMBL/GenBank/DDBJ whole genome shotgun (WGS) entry which is preliminary data.</text>
</comment>
<dbReference type="EMBL" id="PGEX01000001">
    <property type="protein sequence ID" value="PJJ40179.1"/>
    <property type="molecule type" value="Genomic_DNA"/>
</dbReference>
<dbReference type="RefSeq" id="WP_100426684.1">
    <property type="nucleotide sequence ID" value="NZ_PGEX01000001.1"/>
</dbReference>
<organism evidence="3 4">
    <name type="scientific">Hallerella succinigenes</name>
    <dbReference type="NCBI Taxonomy" id="1896222"/>
    <lineage>
        <taxon>Bacteria</taxon>
        <taxon>Pseudomonadati</taxon>
        <taxon>Fibrobacterota</taxon>
        <taxon>Fibrobacteria</taxon>
        <taxon>Fibrobacterales</taxon>
        <taxon>Fibrobacteraceae</taxon>
        <taxon>Hallerella</taxon>
    </lineage>
</organism>
<keyword evidence="4" id="KW-1185">Reference proteome</keyword>
<sequence length="368" mass="39371">MKKFLDLSSWRTALGNLLPSAHGHQGGSRKAAIGSMLIMAFAVVGCDDSSSASAGPNDEPGVESSSSSSGKVTEPAEVTSSSSEKAKSSSSDTQSEVKQSSSSEKTGKSSSSTDDASSSSVKLRSSSSVGTPESSSSEISSSSAGKIESSSSSVALATPCKTETEDNCEYGTVLDDRDGQTYKTVKIGDQWWMAENLNYKTDNSFCYKDSAEYCEKYGRLYTWAAAMDSAGTWSTNGKGCGYGKRCSPTYPVRGVCPEGWHLPTQTEWNTLFTAIGGQSTAGQMLKAASSWLAFSSSTNENAFGFSALSAGNKYYYGSYGNKGYDANFWGSTEFGSHAHYMYLRFNNDNAHLEDYAKYYCFSVRCVKD</sequence>
<reference evidence="3 4" key="1">
    <citation type="submission" date="2017-11" db="EMBL/GenBank/DDBJ databases">
        <title>Animal gut microbial communities from fecal samples from Wisconsin, USA.</title>
        <authorList>
            <person name="Neumann A."/>
        </authorList>
    </citation>
    <scope>NUCLEOTIDE SEQUENCE [LARGE SCALE GENOMIC DNA]</scope>
    <source>
        <strain evidence="3 4">UWS3</strain>
    </source>
</reference>
<dbReference type="NCBIfam" id="TIGR02145">
    <property type="entry name" value="Fib_succ_major"/>
    <property type="match status" value="1"/>
</dbReference>
<evidence type="ECO:0000256" key="1">
    <source>
        <dbReference type="SAM" id="MobiDB-lite"/>
    </source>
</evidence>
<accession>A0A2M9A3B7</accession>
<feature type="domain" description="Fibrobacter succinogenes major paralogous" evidence="2">
    <location>
        <begin position="185"/>
        <end position="367"/>
    </location>
</feature>
<dbReference type="Proteomes" id="UP000231134">
    <property type="component" value="Unassembled WGS sequence"/>
</dbReference>
<proteinExistence type="predicted"/>
<gene>
    <name evidence="3" type="ORF">BGX16_0089</name>
</gene>
<feature type="region of interest" description="Disordered" evidence="1">
    <location>
        <begin position="48"/>
        <end position="150"/>
    </location>
</feature>
<protein>
    <submittedName>
        <fullName evidence="3">Uncharacterized protein (TIGR02145 family)</fullName>
    </submittedName>
</protein>
<dbReference type="AlphaFoldDB" id="A0A2M9A3B7"/>
<evidence type="ECO:0000259" key="2">
    <source>
        <dbReference type="Pfam" id="PF09603"/>
    </source>
</evidence>
<evidence type="ECO:0000313" key="3">
    <source>
        <dbReference type="EMBL" id="PJJ40179.1"/>
    </source>
</evidence>
<dbReference type="InterPro" id="IPR011871">
    <property type="entry name" value="Fib_succ_major"/>
</dbReference>
<name>A0A2M9A3B7_9BACT</name>
<feature type="compositionally biased region" description="Low complexity" evidence="1">
    <location>
        <begin position="80"/>
        <end position="150"/>
    </location>
</feature>